<dbReference type="PRINTS" id="PR00081">
    <property type="entry name" value="GDHRDH"/>
</dbReference>
<dbReference type="InterPro" id="IPR036291">
    <property type="entry name" value="NAD(P)-bd_dom_sf"/>
</dbReference>
<dbReference type="AlphaFoldDB" id="A0A0C3KZZ7"/>
<reference evidence="3 4" key="1">
    <citation type="submission" date="2014-04" db="EMBL/GenBank/DDBJ databases">
        <authorList>
            <consortium name="DOE Joint Genome Institute"/>
            <person name="Kuo A."/>
            <person name="Girlanda M."/>
            <person name="Perotto S."/>
            <person name="Kohler A."/>
            <person name="Nagy L.G."/>
            <person name="Floudas D."/>
            <person name="Copeland A."/>
            <person name="Barry K.W."/>
            <person name="Cichocki N."/>
            <person name="Veneault-Fourrey C."/>
            <person name="LaButti K."/>
            <person name="Lindquist E.A."/>
            <person name="Lipzen A."/>
            <person name="Lundell T."/>
            <person name="Morin E."/>
            <person name="Murat C."/>
            <person name="Sun H."/>
            <person name="Tunlid A."/>
            <person name="Henrissat B."/>
            <person name="Grigoriev I.V."/>
            <person name="Hibbett D.S."/>
            <person name="Martin F."/>
            <person name="Nordberg H.P."/>
            <person name="Cantor M.N."/>
            <person name="Hua S.X."/>
        </authorList>
    </citation>
    <scope>NUCLEOTIDE SEQUENCE [LARGE SCALE GENOMIC DNA]</scope>
    <source>
        <strain evidence="3 4">MUT 4182</strain>
    </source>
</reference>
<keyword evidence="2" id="KW-0560">Oxidoreductase</keyword>
<name>A0A0C3KZZ7_9AGAM</name>
<dbReference type="PANTHER" id="PTHR43157:SF31">
    <property type="entry name" value="PHOSPHATIDYLINOSITOL-GLYCAN BIOSYNTHESIS CLASS F PROTEIN"/>
    <property type="match status" value="1"/>
</dbReference>
<evidence type="ECO:0000313" key="4">
    <source>
        <dbReference type="Proteomes" id="UP000054248"/>
    </source>
</evidence>
<gene>
    <name evidence="3" type="ORF">M407DRAFT_73763</name>
</gene>
<dbReference type="SUPFAM" id="SSF51735">
    <property type="entry name" value="NAD(P)-binding Rossmann-fold domains"/>
    <property type="match status" value="1"/>
</dbReference>
<sequence>MSSVSNFLSQCYPPKSKFDPERDMPDLTGKVIIVTGGNTVYMASRSKSRAERAITDLKQETGKEAIFLELDLASLGKVTKAAKEFMSKEPALHILFNSGGVMTPPIEQTTEDGYDLQFGTNVLGHAHFTLSLLPVLLEGAKSSPDGKARVVCTSSLVAYHNTEPQVKFDTLKDGAARHKLGKRGLYCQSKYGVIAFSNELAKRYKDKGIASNAVNPGNLATELQRHSSTAGAFITNTVFSHPAPMGALTQLYAATSPEVADVNGGWFIPWARQYQHSAKTKNEEMEGKLWDWIEEQRRGHLVE</sequence>
<dbReference type="OrthoDB" id="191139at2759"/>
<evidence type="ECO:0000256" key="2">
    <source>
        <dbReference type="ARBA" id="ARBA00023002"/>
    </source>
</evidence>
<protein>
    <recommendedName>
        <fullName evidence="5">NAD(P)-binding protein</fullName>
    </recommendedName>
</protein>
<dbReference type="STRING" id="1051891.A0A0C3KZZ7"/>
<dbReference type="Proteomes" id="UP000054248">
    <property type="component" value="Unassembled WGS sequence"/>
</dbReference>
<dbReference type="InterPro" id="IPR002347">
    <property type="entry name" value="SDR_fam"/>
</dbReference>
<accession>A0A0C3KZZ7</accession>
<keyword evidence="4" id="KW-1185">Reference proteome</keyword>
<reference evidence="4" key="2">
    <citation type="submission" date="2015-01" db="EMBL/GenBank/DDBJ databases">
        <title>Evolutionary Origins and Diversification of the Mycorrhizal Mutualists.</title>
        <authorList>
            <consortium name="DOE Joint Genome Institute"/>
            <consortium name="Mycorrhizal Genomics Consortium"/>
            <person name="Kohler A."/>
            <person name="Kuo A."/>
            <person name="Nagy L.G."/>
            <person name="Floudas D."/>
            <person name="Copeland A."/>
            <person name="Barry K.W."/>
            <person name="Cichocki N."/>
            <person name="Veneault-Fourrey C."/>
            <person name="LaButti K."/>
            <person name="Lindquist E.A."/>
            <person name="Lipzen A."/>
            <person name="Lundell T."/>
            <person name="Morin E."/>
            <person name="Murat C."/>
            <person name="Riley R."/>
            <person name="Ohm R."/>
            <person name="Sun H."/>
            <person name="Tunlid A."/>
            <person name="Henrissat B."/>
            <person name="Grigoriev I.V."/>
            <person name="Hibbett D.S."/>
            <person name="Martin F."/>
        </authorList>
    </citation>
    <scope>NUCLEOTIDE SEQUENCE [LARGE SCALE GENOMIC DNA]</scope>
    <source>
        <strain evidence="4">MUT 4182</strain>
    </source>
</reference>
<proteinExistence type="predicted"/>
<dbReference type="EMBL" id="KN823015">
    <property type="protein sequence ID" value="KIO26998.1"/>
    <property type="molecule type" value="Genomic_DNA"/>
</dbReference>
<dbReference type="Gene3D" id="3.40.50.720">
    <property type="entry name" value="NAD(P)-binding Rossmann-like Domain"/>
    <property type="match status" value="1"/>
</dbReference>
<evidence type="ECO:0008006" key="5">
    <source>
        <dbReference type="Google" id="ProtNLM"/>
    </source>
</evidence>
<dbReference type="PROSITE" id="PS00061">
    <property type="entry name" value="ADH_SHORT"/>
    <property type="match status" value="1"/>
</dbReference>
<dbReference type="HOGENOM" id="CLU_010194_44_6_1"/>
<organism evidence="3 4">
    <name type="scientific">Tulasnella calospora MUT 4182</name>
    <dbReference type="NCBI Taxonomy" id="1051891"/>
    <lineage>
        <taxon>Eukaryota</taxon>
        <taxon>Fungi</taxon>
        <taxon>Dikarya</taxon>
        <taxon>Basidiomycota</taxon>
        <taxon>Agaricomycotina</taxon>
        <taxon>Agaricomycetes</taxon>
        <taxon>Cantharellales</taxon>
        <taxon>Tulasnellaceae</taxon>
        <taxon>Tulasnella</taxon>
    </lineage>
</organism>
<evidence type="ECO:0000256" key="1">
    <source>
        <dbReference type="ARBA" id="ARBA00022857"/>
    </source>
</evidence>
<dbReference type="InterPro" id="IPR020904">
    <property type="entry name" value="Sc_DH/Rdtase_CS"/>
</dbReference>
<dbReference type="PANTHER" id="PTHR43157">
    <property type="entry name" value="PHOSPHATIDYLINOSITOL-GLYCAN BIOSYNTHESIS CLASS F PROTEIN-RELATED"/>
    <property type="match status" value="1"/>
</dbReference>
<keyword evidence="1" id="KW-0521">NADP</keyword>
<dbReference type="GO" id="GO:0016491">
    <property type="term" value="F:oxidoreductase activity"/>
    <property type="evidence" value="ECO:0007669"/>
    <property type="project" value="UniProtKB-KW"/>
</dbReference>
<dbReference type="Pfam" id="PF00106">
    <property type="entry name" value="adh_short"/>
    <property type="match status" value="1"/>
</dbReference>
<evidence type="ECO:0000313" key="3">
    <source>
        <dbReference type="EMBL" id="KIO26998.1"/>
    </source>
</evidence>